<protein>
    <submittedName>
        <fullName evidence="1">Uncharacterized protein</fullName>
    </submittedName>
</protein>
<name>X1FRA9_9ZZZZ</name>
<dbReference type="AlphaFoldDB" id="X1FRA9"/>
<reference evidence="1" key="1">
    <citation type="journal article" date="2014" name="Front. Microbiol.">
        <title>High frequency of phylogenetically diverse reductive dehalogenase-homologous genes in deep subseafloor sedimentary metagenomes.</title>
        <authorList>
            <person name="Kawai M."/>
            <person name="Futagami T."/>
            <person name="Toyoda A."/>
            <person name="Takaki Y."/>
            <person name="Nishi S."/>
            <person name="Hori S."/>
            <person name="Arai W."/>
            <person name="Tsubouchi T."/>
            <person name="Morono Y."/>
            <person name="Uchiyama I."/>
            <person name="Ito T."/>
            <person name="Fujiyama A."/>
            <person name="Inagaki F."/>
            <person name="Takami H."/>
        </authorList>
    </citation>
    <scope>NUCLEOTIDE SEQUENCE</scope>
    <source>
        <strain evidence="1">Expedition CK06-06</strain>
    </source>
</reference>
<dbReference type="EMBL" id="BARU01024276">
    <property type="protein sequence ID" value="GAH48216.1"/>
    <property type="molecule type" value="Genomic_DNA"/>
</dbReference>
<gene>
    <name evidence="1" type="ORF">S03H2_39287</name>
</gene>
<accession>X1FRA9</accession>
<proteinExistence type="predicted"/>
<comment type="caution">
    <text evidence="1">The sequence shown here is derived from an EMBL/GenBank/DDBJ whole genome shotgun (WGS) entry which is preliminary data.</text>
</comment>
<evidence type="ECO:0000313" key="1">
    <source>
        <dbReference type="EMBL" id="GAH48216.1"/>
    </source>
</evidence>
<organism evidence="1">
    <name type="scientific">marine sediment metagenome</name>
    <dbReference type="NCBI Taxonomy" id="412755"/>
    <lineage>
        <taxon>unclassified sequences</taxon>
        <taxon>metagenomes</taxon>
        <taxon>ecological metagenomes</taxon>
    </lineage>
</organism>
<sequence>MADEYAWKDREMMISLFRNLQRCIDDFKKFAKEVEKFKLGVLDHPARLAELKKLIDEDPNWTLDDIRAKYDEFKAVYDYLTT</sequence>